<reference evidence="12 13" key="1">
    <citation type="submission" date="2015-09" db="EMBL/GenBank/DDBJ databases">
        <authorList>
            <person name="Jackson K.R."/>
            <person name="Lunt B.L."/>
            <person name="Fisher J.N.B."/>
            <person name="Gardner A.V."/>
            <person name="Bailey M.E."/>
            <person name="Deus L.M."/>
            <person name="Earl A.S."/>
            <person name="Gibby P.D."/>
            <person name="Hartmann K.A."/>
            <person name="Liu J.E."/>
            <person name="Manci A.M."/>
            <person name="Nielsen D.A."/>
            <person name="Solomon M.B."/>
            <person name="Breakwell D.P."/>
            <person name="Burnett S.H."/>
            <person name="Grose J.H."/>
        </authorList>
    </citation>
    <scope>NUCLEOTIDE SEQUENCE [LARGE SCALE GENOMIC DNA]</scope>
    <source>
        <strain evidence="12 13">16</strain>
    </source>
</reference>
<evidence type="ECO:0000256" key="6">
    <source>
        <dbReference type="ARBA" id="ARBA00018569"/>
    </source>
</evidence>
<dbReference type="InterPro" id="IPR036291">
    <property type="entry name" value="NAD(P)-bd_dom_sf"/>
</dbReference>
<evidence type="ECO:0000256" key="3">
    <source>
        <dbReference type="ARBA" id="ARBA00004947"/>
    </source>
</evidence>
<comment type="cofactor">
    <cofactor evidence="2 10">
        <name>NAD(+)</name>
        <dbReference type="ChEBI" id="CHEBI:57540"/>
    </cofactor>
</comment>
<dbReference type="GO" id="GO:0003978">
    <property type="term" value="F:UDP-glucose 4-epimerase activity"/>
    <property type="evidence" value="ECO:0007669"/>
    <property type="project" value="UniProtKB-UniRule"/>
</dbReference>
<evidence type="ECO:0000256" key="2">
    <source>
        <dbReference type="ARBA" id="ARBA00001911"/>
    </source>
</evidence>
<proteinExistence type="inferred from homology"/>
<dbReference type="NCBIfam" id="TIGR01179">
    <property type="entry name" value="galE"/>
    <property type="match status" value="1"/>
</dbReference>
<protein>
    <recommendedName>
        <fullName evidence="6 10">UDP-glucose 4-epimerase</fullName>
        <ecNumber evidence="5 10">5.1.3.2</ecNumber>
    </recommendedName>
</protein>
<dbReference type="SUPFAM" id="SSF51735">
    <property type="entry name" value="NAD(P)-binding Rossmann-fold domains"/>
    <property type="match status" value="1"/>
</dbReference>
<keyword evidence="7 10" id="KW-0520">NAD</keyword>
<dbReference type="EC" id="5.1.3.2" evidence="5 10"/>
<dbReference type="PANTHER" id="PTHR43725">
    <property type="entry name" value="UDP-GLUCOSE 4-EPIMERASE"/>
    <property type="match status" value="1"/>
</dbReference>
<feature type="domain" description="NAD-dependent epimerase/dehydratase" evidence="11">
    <location>
        <begin position="3"/>
        <end position="252"/>
    </location>
</feature>
<evidence type="ECO:0000256" key="7">
    <source>
        <dbReference type="ARBA" id="ARBA00023027"/>
    </source>
</evidence>
<evidence type="ECO:0000313" key="12">
    <source>
        <dbReference type="EMBL" id="KPL54908.1"/>
    </source>
</evidence>
<comment type="subunit">
    <text evidence="10">Homodimer.</text>
</comment>
<dbReference type="EMBL" id="LJYW01000001">
    <property type="protein sequence ID" value="KPL54908.1"/>
    <property type="molecule type" value="Genomic_DNA"/>
</dbReference>
<organism evidence="12 13">
    <name type="scientific">Prosthecodimorpha hirschii</name>
    <dbReference type="NCBI Taxonomy" id="665126"/>
    <lineage>
        <taxon>Bacteria</taxon>
        <taxon>Pseudomonadati</taxon>
        <taxon>Pseudomonadota</taxon>
        <taxon>Alphaproteobacteria</taxon>
        <taxon>Hyphomicrobiales</taxon>
        <taxon>Ancalomicrobiaceae</taxon>
        <taxon>Prosthecodimorpha</taxon>
    </lineage>
</organism>
<name>A0A0P6WEQ7_9HYPH</name>
<comment type="catalytic activity">
    <reaction evidence="1 10">
        <text>UDP-alpha-D-glucose = UDP-alpha-D-galactose</text>
        <dbReference type="Rhea" id="RHEA:22168"/>
        <dbReference type="ChEBI" id="CHEBI:58885"/>
        <dbReference type="ChEBI" id="CHEBI:66914"/>
        <dbReference type="EC" id="5.1.3.2"/>
    </reaction>
</comment>
<evidence type="ECO:0000256" key="1">
    <source>
        <dbReference type="ARBA" id="ARBA00000083"/>
    </source>
</evidence>
<dbReference type="Gene3D" id="3.90.25.10">
    <property type="entry name" value="UDP-galactose 4-epimerase, domain 1"/>
    <property type="match status" value="1"/>
</dbReference>
<evidence type="ECO:0000256" key="4">
    <source>
        <dbReference type="ARBA" id="ARBA00007637"/>
    </source>
</evidence>
<dbReference type="UniPathway" id="UPA00214"/>
<dbReference type="AlphaFoldDB" id="A0A0P6WEQ7"/>
<evidence type="ECO:0000259" key="11">
    <source>
        <dbReference type="Pfam" id="PF01370"/>
    </source>
</evidence>
<dbReference type="STRING" id="665126.ABB55_24015"/>
<dbReference type="RefSeq" id="WP_054361074.1">
    <property type="nucleotide sequence ID" value="NZ_LJYW01000001.1"/>
</dbReference>
<dbReference type="CDD" id="cd05247">
    <property type="entry name" value="UDP_G4E_1_SDR_e"/>
    <property type="match status" value="1"/>
</dbReference>
<evidence type="ECO:0000256" key="5">
    <source>
        <dbReference type="ARBA" id="ARBA00013189"/>
    </source>
</evidence>
<gene>
    <name evidence="12" type="ORF">ABB55_24015</name>
</gene>
<evidence type="ECO:0000256" key="8">
    <source>
        <dbReference type="ARBA" id="ARBA00023235"/>
    </source>
</evidence>
<keyword evidence="9 10" id="KW-0119">Carbohydrate metabolism</keyword>
<keyword evidence="13" id="KW-1185">Reference proteome</keyword>
<comment type="pathway">
    <text evidence="3 10">Carbohydrate metabolism; galactose metabolism.</text>
</comment>
<reference evidence="12 13" key="2">
    <citation type="submission" date="2015-10" db="EMBL/GenBank/DDBJ databases">
        <title>Draft Genome Sequence of Prosthecomicrobium hirschii ATCC 27832.</title>
        <authorList>
            <person name="Daniel J."/>
            <person name="Givan S.A."/>
            <person name="Brun Y.V."/>
            <person name="Brown P.J."/>
        </authorList>
    </citation>
    <scope>NUCLEOTIDE SEQUENCE [LARGE SCALE GENOMIC DNA]</scope>
    <source>
        <strain evidence="12 13">16</strain>
    </source>
</reference>
<evidence type="ECO:0000256" key="9">
    <source>
        <dbReference type="ARBA" id="ARBA00023277"/>
    </source>
</evidence>
<accession>A0A0P6WEQ7</accession>
<dbReference type="OrthoDB" id="9801785at2"/>
<keyword evidence="8 10" id="KW-0413">Isomerase</keyword>
<dbReference type="Gene3D" id="3.40.50.720">
    <property type="entry name" value="NAD(P)-binding Rossmann-like Domain"/>
    <property type="match status" value="1"/>
</dbReference>
<sequence length="330" mass="35880">MTVLVTGGAGYIGSHMVWELVDRDEPVVVLDRLSTGFRWAVAPEAIFVEGDIGDEALLDDVIARHGVDAIIHFAGSVVVPDSVADPLGYYLNNTVKSRALIAAAVRNGVRHFVFSSTSAVYGDPPTIPVGEDAPLKPLSPYGTSKLMTELMLADVAAAHDFRYAALRYFNVAGADPKGRTGQSTRGATHLIKVAVETALGDRPEIQVFGTDYDTPDGTGVRDYIHVADLIDAHVRALDHLRAGRPSLVANCGYERGFSVLEVLKAVERVAGLSLPVRYAPRRPGDSPKVVARSERVRQVLGWAPRWDDLDTIVGHALAWERSRRLRNDLR</sequence>
<dbReference type="Pfam" id="PF01370">
    <property type="entry name" value="Epimerase"/>
    <property type="match status" value="1"/>
</dbReference>
<evidence type="ECO:0000256" key="10">
    <source>
        <dbReference type="RuleBase" id="RU366046"/>
    </source>
</evidence>
<dbReference type="PANTHER" id="PTHR43725:SF53">
    <property type="entry name" value="UDP-ARABINOSE 4-EPIMERASE 1"/>
    <property type="match status" value="1"/>
</dbReference>
<dbReference type="Proteomes" id="UP000048984">
    <property type="component" value="Unassembled WGS sequence"/>
</dbReference>
<evidence type="ECO:0000313" key="13">
    <source>
        <dbReference type="Proteomes" id="UP000048984"/>
    </source>
</evidence>
<dbReference type="InterPro" id="IPR001509">
    <property type="entry name" value="Epimerase_deHydtase"/>
</dbReference>
<dbReference type="GO" id="GO:0033499">
    <property type="term" value="P:galactose catabolic process via UDP-galactose, Leloir pathway"/>
    <property type="evidence" value="ECO:0007669"/>
    <property type="project" value="TreeGrafter"/>
</dbReference>
<dbReference type="InterPro" id="IPR005886">
    <property type="entry name" value="UDP_G4E"/>
</dbReference>
<comment type="caution">
    <text evidence="12">The sequence shown here is derived from an EMBL/GenBank/DDBJ whole genome shotgun (WGS) entry which is preliminary data.</text>
</comment>
<comment type="similarity">
    <text evidence="4 10">Belongs to the NAD(P)-dependent epimerase/dehydratase family.</text>
</comment>